<evidence type="ECO:0000313" key="2">
    <source>
        <dbReference type="Proteomes" id="UP000234752"/>
    </source>
</evidence>
<sequence>MQPGQPAADGLILPYLQALLAAQRHDPPSLPLRPLLGLRARRLARHFRLDDLTSPAEDPMGTELENALWGDGVVRVFTAGLFAPPSPIAIAHDVATFRPDRLVLLPPSPLFSGGLNGIALQTWDRAAKAAGLDVVASALCCHPTDPALLRTLVIRAREVMAPGGTGSLLLVMPGLPWSGGDPLGWQMNRLAAELSRLLDLPAGRVDVARLDVPGFDDAGLPTVEQAIRRTRSVALSILPLSPWPLVRAGWCDYLDEWRDLASVSGILSLTLARPALAEGAELAPLVRQALAGREGICSGFGRRLCPDTHGQCPHKRMAVAAMHGKTMA</sequence>
<dbReference type="Proteomes" id="UP000234752">
    <property type="component" value="Chromosome eg_1"/>
</dbReference>
<dbReference type="EMBL" id="CP025611">
    <property type="protein sequence ID" value="AUN30884.1"/>
    <property type="molecule type" value="Genomic_DNA"/>
</dbReference>
<gene>
    <name evidence="1" type="ORF">C0V82_12020</name>
</gene>
<dbReference type="AlphaFoldDB" id="A0A2K9NCQ1"/>
<dbReference type="SUPFAM" id="SSF53800">
    <property type="entry name" value="Chelatase"/>
    <property type="match status" value="1"/>
</dbReference>
<proteinExistence type="predicted"/>
<protein>
    <recommendedName>
        <fullName evidence="3">Ferrochelatase</fullName>
    </recommendedName>
</protein>
<reference evidence="1 2" key="1">
    <citation type="submission" date="2017-12" db="EMBL/GenBank/DDBJ databases">
        <title>Genomes of bacteria within cyanobacterial aggregates.</title>
        <authorList>
            <person name="Cai H."/>
        </authorList>
    </citation>
    <scope>NUCLEOTIDE SEQUENCE [LARGE SCALE GENOMIC DNA]</scope>
    <source>
        <strain evidence="1 2">TH16</strain>
    </source>
</reference>
<organism evidence="1 2">
    <name type="scientific">Niveispirillum cyanobacteriorum</name>
    <dbReference type="NCBI Taxonomy" id="1612173"/>
    <lineage>
        <taxon>Bacteria</taxon>
        <taxon>Pseudomonadati</taxon>
        <taxon>Pseudomonadota</taxon>
        <taxon>Alphaproteobacteria</taxon>
        <taxon>Rhodospirillales</taxon>
        <taxon>Azospirillaceae</taxon>
        <taxon>Niveispirillum</taxon>
    </lineage>
</organism>
<evidence type="ECO:0008006" key="3">
    <source>
        <dbReference type="Google" id="ProtNLM"/>
    </source>
</evidence>
<evidence type="ECO:0000313" key="1">
    <source>
        <dbReference type="EMBL" id="AUN30884.1"/>
    </source>
</evidence>
<keyword evidence="2" id="KW-1185">Reference proteome</keyword>
<dbReference type="KEGG" id="ncb:C0V82_12020"/>
<name>A0A2K9NCQ1_9PROT</name>
<accession>A0A2K9NCQ1</accession>